<evidence type="ECO:0000259" key="1">
    <source>
        <dbReference type="Pfam" id="PF20408"/>
    </source>
</evidence>
<dbReference type="InterPro" id="IPR046879">
    <property type="entry name" value="KANL3/Tex30_Abhydrolase"/>
</dbReference>
<sequence length="220" mass="23435">MATDLLWTGPDDGPTLVLAHGAGAAMDSAWLERFCGLLAEPARGIRVARFEFGYMAARRTGTRKPPPKAETLMQEYRDAVAEVCLIAGAPVAIGGKSMGGRVASMVADDLRAGGSVAALVVLGYPFHPPGSPEKLRTAHLEALETPTLICQGTRDPFGTRDEVSGYRLAPGIRFVWLDDGEHELKPRTKISGFTHAEHLVTAADAVAAFVRDRVRDAASA</sequence>
<dbReference type="Proteomes" id="UP001165586">
    <property type="component" value="Unassembled WGS sequence"/>
</dbReference>
<dbReference type="RefSeq" id="WP_259537817.1">
    <property type="nucleotide sequence ID" value="NZ_JANLCJ010000001.1"/>
</dbReference>
<organism evidence="2 3">
    <name type="scientific">Herbiconiux daphne</name>
    <dbReference type="NCBI Taxonomy" id="2970914"/>
    <lineage>
        <taxon>Bacteria</taxon>
        <taxon>Bacillati</taxon>
        <taxon>Actinomycetota</taxon>
        <taxon>Actinomycetes</taxon>
        <taxon>Micrococcales</taxon>
        <taxon>Microbacteriaceae</taxon>
        <taxon>Herbiconiux</taxon>
    </lineage>
</organism>
<proteinExistence type="predicted"/>
<gene>
    <name evidence="2" type="ORF">N1032_04865</name>
</gene>
<dbReference type="PANTHER" id="PTHR13136">
    <property type="entry name" value="TESTIS DEVELOPMENT PROTEIN PRTD"/>
    <property type="match status" value="1"/>
</dbReference>
<protein>
    <submittedName>
        <fullName evidence="2">Dienelactone hydrolase</fullName>
    </submittedName>
</protein>
<dbReference type="Pfam" id="PF20408">
    <property type="entry name" value="Abhydrolase_11"/>
    <property type="match status" value="1"/>
</dbReference>
<evidence type="ECO:0000313" key="2">
    <source>
        <dbReference type="EMBL" id="MCS5733072.1"/>
    </source>
</evidence>
<dbReference type="GO" id="GO:0016787">
    <property type="term" value="F:hydrolase activity"/>
    <property type="evidence" value="ECO:0007669"/>
    <property type="project" value="UniProtKB-KW"/>
</dbReference>
<reference evidence="2" key="1">
    <citation type="submission" date="2022-08" db="EMBL/GenBank/DDBJ databases">
        <authorList>
            <person name="Deng Y."/>
            <person name="Han X.-F."/>
            <person name="Zhang Y.-Q."/>
        </authorList>
    </citation>
    <scope>NUCLEOTIDE SEQUENCE</scope>
    <source>
        <strain evidence="2">CPCC 203386</strain>
    </source>
</reference>
<keyword evidence="2" id="KW-0378">Hydrolase</keyword>
<dbReference type="SUPFAM" id="SSF53474">
    <property type="entry name" value="alpha/beta-Hydrolases"/>
    <property type="match status" value="1"/>
</dbReference>
<dbReference type="EMBL" id="JANLCJ010000001">
    <property type="protein sequence ID" value="MCS5733072.1"/>
    <property type="molecule type" value="Genomic_DNA"/>
</dbReference>
<dbReference type="PANTHER" id="PTHR13136:SF11">
    <property type="entry name" value="TESTIS-EXPRESSED PROTEIN 30"/>
    <property type="match status" value="1"/>
</dbReference>
<keyword evidence="3" id="KW-1185">Reference proteome</keyword>
<accession>A0ABT2GYQ8</accession>
<evidence type="ECO:0000313" key="3">
    <source>
        <dbReference type="Proteomes" id="UP001165586"/>
    </source>
</evidence>
<comment type="caution">
    <text evidence="2">The sequence shown here is derived from an EMBL/GenBank/DDBJ whole genome shotgun (WGS) entry which is preliminary data.</text>
</comment>
<dbReference type="InterPro" id="IPR026555">
    <property type="entry name" value="NSL3/Tex30"/>
</dbReference>
<dbReference type="InterPro" id="IPR029058">
    <property type="entry name" value="AB_hydrolase_fold"/>
</dbReference>
<feature type="domain" description="KANL3/Tex30 alpha/beta hydrolase-like" evidence="1">
    <location>
        <begin position="15"/>
        <end position="210"/>
    </location>
</feature>
<dbReference type="Gene3D" id="3.40.50.1820">
    <property type="entry name" value="alpha/beta hydrolase"/>
    <property type="match status" value="1"/>
</dbReference>
<name>A0ABT2GYQ8_9MICO</name>